<protein>
    <recommendedName>
        <fullName evidence="2">Tetratricopeptide repeat protein</fullName>
    </recommendedName>
</protein>
<dbReference type="InterPro" id="IPR011990">
    <property type="entry name" value="TPR-like_helical_dom_sf"/>
</dbReference>
<organism evidence="1">
    <name type="scientific">marine sediment metagenome</name>
    <dbReference type="NCBI Taxonomy" id="412755"/>
    <lineage>
        <taxon>unclassified sequences</taxon>
        <taxon>metagenomes</taxon>
        <taxon>ecological metagenomes</taxon>
    </lineage>
</organism>
<evidence type="ECO:0000313" key="1">
    <source>
        <dbReference type="EMBL" id="GAG76370.1"/>
    </source>
</evidence>
<proteinExistence type="predicted"/>
<dbReference type="SUPFAM" id="SSF48452">
    <property type="entry name" value="TPR-like"/>
    <property type="match status" value="1"/>
</dbReference>
<name>X1A2R6_9ZZZZ</name>
<accession>X1A2R6</accession>
<dbReference type="AlphaFoldDB" id="X1A2R6"/>
<gene>
    <name evidence="1" type="ORF">S01H4_35109</name>
</gene>
<sequence length="240" mass="28283">MFFLAGNFFHSIEKSSDAAENYNNAAMVFGQIGNYQKAFELYIKAALNYQNINNVRNCLENFLNAYDLTLKEEIVFNRTELYNYLIQGLNKYAKQKIKTKEFYSAATSILESLKFYSNLDSERFNPEIFAEMVKRASKNYYKAASFKTIRPRNIRFSYFLAALSRLLLKQIDEAKEIMKEVNTNGSRVEKYKAIVNQIIEWINEDKEILISDFPQNIQKFILRYDEVKYIISLFENIHES</sequence>
<dbReference type="EMBL" id="BART01018630">
    <property type="protein sequence ID" value="GAG76370.1"/>
    <property type="molecule type" value="Genomic_DNA"/>
</dbReference>
<dbReference type="Gene3D" id="1.25.40.10">
    <property type="entry name" value="Tetratricopeptide repeat domain"/>
    <property type="match status" value="1"/>
</dbReference>
<reference evidence="1" key="1">
    <citation type="journal article" date="2014" name="Front. Microbiol.">
        <title>High frequency of phylogenetically diverse reductive dehalogenase-homologous genes in deep subseafloor sedimentary metagenomes.</title>
        <authorList>
            <person name="Kawai M."/>
            <person name="Futagami T."/>
            <person name="Toyoda A."/>
            <person name="Takaki Y."/>
            <person name="Nishi S."/>
            <person name="Hori S."/>
            <person name="Arai W."/>
            <person name="Tsubouchi T."/>
            <person name="Morono Y."/>
            <person name="Uchiyama I."/>
            <person name="Ito T."/>
            <person name="Fujiyama A."/>
            <person name="Inagaki F."/>
            <person name="Takami H."/>
        </authorList>
    </citation>
    <scope>NUCLEOTIDE SEQUENCE</scope>
    <source>
        <strain evidence="1">Expedition CK06-06</strain>
    </source>
</reference>
<evidence type="ECO:0008006" key="2">
    <source>
        <dbReference type="Google" id="ProtNLM"/>
    </source>
</evidence>
<comment type="caution">
    <text evidence="1">The sequence shown here is derived from an EMBL/GenBank/DDBJ whole genome shotgun (WGS) entry which is preliminary data.</text>
</comment>